<dbReference type="InterPro" id="IPR000212">
    <property type="entry name" value="DNA_helicase_UvrD/REP"/>
</dbReference>
<evidence type="ECO:0000256" key="3">
    <source>
        <dbReference type="ARBA" id="ARBA00022806"/>
    </source>
</evidence>
<gene>
    <name evidence="13" type="ORF">CQA01_34080</name>
</gene>
<keyword evidence="4 9" id="KW-0067">ATP-binding</keyword>
<comment type="caution">
    <text evidence="13">The sequence shown here is derived from an EMBL/GenBank/DDBJ whole genome shotgun (WGS) entry which is preliminary data.</text>
</comment>
<dbReference type="PANTHER" id="PTHR11070:SF67">
    <property type="entry name" value="DNA 3'-5' HELICASE"/>
    <property type="match status" value="1"/>
</dbReference>
<dbReference type="InterPro" id="IPR014017">
    <property type="entry name" value="DNA_helicase_UvrD-like_C"/>
</dbReference>
<dbReference type="InterPro" id="IPR027417">
    <property type="entry name" value="P-loop_NTPase"/>
</dbReference>
<evidence type="ECO:0000313" key="14">
    <source>
        <dbReference type="Proteomes" id="UP000321301"/>
    </source>
</evidence>
<evidence type="ECO:0000256" key="4">
    <source>
        <dbReference type="ARBA" id="ARBA00022840"/>
    </source>
</evidence>
<dbReference type="EC" id="5.6.2.4" evidence="7"/>
<evidence type="ECO:0000256" key="10">
    <source>
        <dbReference type="SAM" id="Coils"/>
    </source>
</evidence>
<keyword evidence="10" id="KW-0175">Coiled coil</keyword>
<dbReference type="GO" id="GO:0003677">
    <property type="term" value="F:DNA binding"/>
    <property type="evidence" value="ECO:0007669"/>
    <property type="project" value="InterPro"/>
</dbReference>
<dbReference type="PANTHER" id="PTHR11070">
    <property type="entry name" value="UVRD / RECB / PCRA DNA HELICASE FAMILY MEMBER"/>
    <property type="match status" value="1"/>
</dbReference>
<keyword evidence="3 9" id="KW-0347">Helicase</keyword>
<feature type="binding site" evidence="9">
    <location>
        <begin position="12"/>
        <end position="19"/>
    </location>
    <ligand>
        <name>ATP</name>
        <dbReference type="ChEBI" id="CHEBI:30616"/>
    </ligand>
</feature>
<keyword evidence="14" id="KW-1185">Reference proteome</keyword>
<comment type="catalytic activity">
    <reaction evidence="6">
        <text>Couples ATP hydrolysis with the unwinding of duplex DNA by translocating in the 3'-5' direction.</text>
        <dbReference type="EC" id="5.6.2.4"/>
    </reaction>
</comment>
<evidence type="ECO:0000313" key="13">
    <source>
        <dbReference type="EMBL" id="GEO22874.1"/>
    </source>
</evidence>
<evidence type="ECO:0000259" key="12">
    <source>
        <dbReference type="PROSITE" id="PS51217"/>
    </source>
</evidence>
<keyword evidence="5" id="KW-0413">Isomerase</keyword>
<comment type="catalytic activity">
    <reaction evidence="8">
        <text>ATP + H2O = ADP + phosphate + H(+)</text>
        <dbReference type="Rhea" id="RHEA:13065"/>
        <dbReference type="ChEBI" id="CHEBI:15377"/>
        <dbReference type="ChEBI" id="CHEBI:15378"/>
        <dbReference type="ChEBI" id="CHEBI:30616"/>
        <dbReference type="ChEBI" id="CHEBI:43474"/>
        <dbReference type="ChEBI" id="CHEBI:456216"/>
        <dbReference type="EC" id="5.6.2.4"/>
    </reaction>
</comment>
<feature type="domain" description="UvrD-like helicase ATP-binding" evidence="11">
    <location>
        <begin position="1"/>
        <end position="464"/>
    </location>
</feature>
<dbReference type="EMBL" id="BJYV01000018">
    <property type="protein sequence ID" value="GEO22874.1"/>
    <property type="molecule type" value="Genomic_DNA"/>
</dbReference>
<evidence type="ECO:0000256" key="8">
    <source>
        <dbReference type="ARBA" id="ARBA00048988"/>
    </source>
</evidence>
<proteinExistence type="predicted"/>
<organism evidence="13 14">
    <name type="scientific">Cyclobacterium qasimii</name>
    <dbReference type="NCBI Taxonomy" id="1350429"/>
    <lineage>
        <taxon>Bacteria</taxon>
        <taxon>Pseudomonadati</taxon>
        <taxon>Bacteroidota</taxon>
        <taxon>Cytophagia</taxon>
        <taxon>Cytophagales</taxon>
        <taxon>Cyclobacteriaceae</taxon>
        <taxon>Cyclobacterium</taxon>
    </lineage>
</organism>
<dbReference type="PROSITE" id="PS51198">
    <property type="entry name" value="UVRD_HELICASE_ATP_BIND"/>
    <property type="match status" value="1"/>
</dbReference>
<protein>
    <recommendedName>
        <fullName evidence="7">DNA 3'-5' helicase</fullName>
        <ecNumber evidence="7">5.6.2.4</ecNumber>
    </recommendedName>
</protein>
<sequence length="1070" mass="122832">MITETPLQIYKSSAGSGKTYTLTTSYLKLALESPMAFKRILAVTFTNKATQEMKDRIINELKRLKNGVDESETMDKELLDKWQLKPDELSKRAGEVLSAILHDFGSFSVSTIDSFFQKVIRAFAREIDLQAKFDVEMDLDGVMGRMVDRLMLRVADDPELHKWMVEFSISKITEGKSWDVRKSVEDLGKKIFLEDFKMVQKDVNVFLENPETFQTFKNFILEQKQVIIDKTLELKSSAQTIRDKNGLVWEDFSGGTRSFSRKFDQLGDKNEPVPILTGPQEKLLLGPEGWYTKTSKSKAAIESAYYEGLGEIMHQFEPMKKHWNTLDAISKNLYTFGLFGYLLRELKELKEEENMLLISETNDFLKSITSDNDAPFIYEKVGNRYQHFLLDEFQDTSGFQWASFRPLLLNTLSMGKTNLVVGDVKQSIYRWRGGEMRLLMEQVEIDLGHFGLNVKKLDTNFRSLPNIVAFNNTLFSKLSKFLSEHLKATLGDPTMEMIEQAYADILQNVAPKQKAKGVNGKVKLKFIETDKETKYEDEILRLLPGQVEGLLDQGYQLKDIAILVRKNGQAAQIADAFMAYAEDNKGNNYRYDVLSDEALFLTRATVVKCLLAALQIVNDAEDSLAEKTFWIQLARIRNIAFNHVLFKQDSLPEAFQGLKEKFFSQLPDLRKLPLMDLLEALIDLIGLNEGTGELAYLSGFKEAVFDFIAKNRADLGGFLNWWEQQGYKRTVKIPEEFNAIRIQTIHKSKGLQYKVVLLPYLDWKLFDTGKENIIWTKYDWDETLPPAIIPLTLRSQLLDSAFSAAYLEENLLHHLDSLNMLYVAFTRAEEVLLGMTPYTKPGKPKKLTTVADLLREIMSFNVQNDELLDFGSYYNSEKLEFELGDWHQNKAKQAADTPAQAMVWKYRPWEKSLKVKQVFGEFEASEIVSKRAFGVLVHRIIEKSQTKTDFLLELQAMYFDGAVTDEEKKSLEVQFDKLCQNTTFNSWFDGSGKVLTEQGIFLPGGEFKRPDRIIYYPYGIEVVDFKTGEERTTHKTQVLDYVELVKSIEKEKVVRGFICYIESGSIVKVV</sequence>
<reference evidence="13 14" key="1">
    <citation type="submission" date="2019-07" db="EMBL/GenBank/DDBJ databases">
        <title>Whole genome shotgun sequence of Cyclobacterium qasimii NBRC 106168.</title>
        <authorList>
            <person name="Hosoyama A."/>
            <person name="Uohara A."/>
            <person name="Ohji S."/>
            <person name="Ichikawa N."/>
        </authorList>
    </citation>
    <scope>NUCLEOTIDE SEQUENCE [LARGE SCALE GENOMIC DNA]</scope>
    <source>
        <strain evidence="13 14">NBRC 106168</strain>
    </source>
</reference>
<evidence type="ECO:0000259" key="11">
    <source>
        <dbReference type="PROSITE" id="PS51198"/>
    </source>
</evidence>
<evidence type="ECO:0000256" key="7">
    <source>
        <dbReference type="ARBA" id="ARBA00034808"/>
    </source>
</evidence>
<dbReference type="GO" id="GO:0000725">
    <property type="term" value="P:recombinational repair"/>
    <property type="evidence" value="ECO:0007669"/>
    <property type="project" value="TreeGrafter"/>
</dbReference>
<dbReference type="AlphaFoldDB" id="A0A512CF64"/>
<evidence type="ECO:0000256" key="6">
    <source>
        <dbReference type="ARBA" id="ARBA00034617"/>
    </source>
</evidence>
<keyword evidence="2 9" id="KW-0378">Hydrolase</keyword>
<dbReference type="Pfam" id="PF00580">
    <property type="entry name" value="UvrD-helicase"/>
    <property type="match status" value="1"/>
</dbReference>
<name>A0A512CF64_9BACT</name>
<dbReference type="RefSeq" id="WP_146948198.1">
    <property type="nucleotide sequence ID" value="NZ_BJYV01000018.1"/>
</dbReference>
<dbReference type="Pfam" id="PF13361">
    <property type="entry name" value="UvrD_C"/>
    <property type="match status" value="1"/>
</dbReference>
<dbReference type="Proteomes" id="UP000321301">
    <property type="component" value="Unassembled WGS sequence"/>
</dbReference>
<feature type="domain" description="UvrD-like helicase C-terminal" evidence="12">
    <location>
        <begin position="465"/>
        <end position="750"/>
    </location>
</feature>
<dbReference type="GO" id="GO:0005829">
    <property type="term" value="C:cytosol"/>
    <property type="evidence" value="ECO:0007669"/>
    <property type="project" value="TreeGrafter"/>
</dbReference>
<dbReference type="SUPFAM" id="SSF52540">
    <property type="entry name" value="P-loop containing nucleoside triphosphate hydrolases"/>
    <property type="match status" value="1"/>
</dbReference>
<accession>A0A512CF64</accession>
<dbReference type="GO" id="GO:0043138">
    <property type="term" value="F:3'-5' DNA helicase activity"/>
    <property type="evidence" value="ECO:0007669"/>
    <property type="project" value="UniProtKB-EC"/>
</dbReference>
<feature type="coiled-coil region" evidence="10">
    <location>
        <begin position="47"/>
        <end position="74"/>
    </location>
</feature>
<dbReference type="GO" id="GO:0016887">
    <property type="term" value="F:ATP hydrolysis activity"/>
    <property type="evidence" value="ECO:0007669"/>
    <property type="project" value="RHEA"/>
</dbReference>
<keyword evidence="1 9" id="KW-0547">Nucleotide-binding</keyword>
<evidence type="ECO:0000256" key="9">
    <source>
        <dbReference type="PROSITE-ProRule" id="PRU00560"/>
    </source>
</evidence>
<evidence type="ECO:0000256" key="1">
    <source>
        <dbReference type="ARBA" id="ARBA00022741"/>
    </source>
</evidence>
<dbReference type="Gene3D" id="3.40.50.300">
    <property type="entry name" value="P-loop containing nucleotide triphosphate hydrolases"/>
    <property type="match status" value="4"/>
</dbReference>
<evidence type="ECO:0000256" key="5">
    <source>
        <dbReference type="ARBA" id="ARBA00023235"/>
    </source>
</evidence>
<evidence type="ECO:0000256" key="2">
    <source>
        <dbReference type="ARBA" id="ARBA00022801"/>
    </source>
</evidence>
<dbReference type="PROSITE" id="PS51217">
    <property type="entry name" value="UVRD_HELICASE_CTER"/>
    <property type="match status" value="1"/>
</dbReference>
<dbReference type="InterPro" id="IPR014016">
    <property type="entry name" value="UvrD-like_ATP-bd"/>
</dbReference>
<dbReference type="GO" id="GO:0005524">
    <property type="term" value="F:ATP binding"/>
    <property type="evidence" value="ECO:0007669"/>
    <property type="project" value="UniProtKB-UniRule"/>
</dbReference>